<name>A0A6C0ACK8_9ZZZZ</name>
<evidence type="ECO:0000313" key="1">
    <source>
        <dbReference type="EMBL" id="QHS77372.1"/>
    </source>
</evidence>
<sequence>MSINAFKYQTILGEDYVSFDVMMGGIRKYEEQSISLKIAGQSLSIIDTKSFNSENMEYTLELLNDKNFAELYNIMDITINNERATNSALIQRLPIDQQLKALVYLGLTLEEQISNQNEEFNKK</sequence>
<accession>A0A6C0ACK8</accession>
<reference evidence="1" key="1">
    <citation type="journal article" date="2020" name="Nature">
        <title>Giant virus diversity and host interactions through global metagenomics.</title>
        <authorList>
            <person name="Schulz F."/>
            <person name="Roux S."/>
            <person name="Paez-Espino D."/>
            <person name="Jungbluth S."/>
            <person name="Walsh D.A."/>
            <person name="Denef V.J."/>
            <person name="McMahon K.D."/>
            <person name="Konstantinidis K.T."/>
            <person name="Eloe-Fadrosh E.A."/>
            <person name="Kyrpides N.C."/>
            <person name="Woyke T."/>
        </authorList>
    </citation>
    <scope>NUCLEOTIDE SEQUENCE</scope>
    <source>
        <strain evidence="1">GVMAG-S-1004661-13</strain>
    </source>
</reference>
<protein>
    <submittedName>
        <fullName evidence="1">Uncharacterized protein</fullName>
    </submittedName>
</protein>
<dbReference type="EMBL" id="MN740546">
    <property type="protein sequence ID" value="QHS77372.1"/>
    <property type="molecule type" value="Genomic_DNA"/>
</dbReference>
<dbReference type="AlphaFoldDB" id="A0A6C0ACK8"/>
<proteinExistence type="predicted"/>
<organism evidence="1">
    <name type="scientific">viral metagenome</name>
    <dbReference type="NCBI Taxonomy" id="1070528"/>
    <lineage>
        <taxon>unclassified sequences</taxon>
        <taxon>metagenomes</taxon>
        <taxon>organismal metagenomes</taxon>
    </lineage>
</organism>